<accession>A0A381WEY9</accession>
<protein>
    <submittedName>
        <fullName evidence="1">Uncharacterized protein</fullName>
    </submittedName>
</protein>
<sequence>MPDCVKRELKNLLASINQLFISAENKVKNTFFADE</sequence>
<evidence type="ECO:0000313" key="1">
    <source>
        <dbReference type="EMBL" id="SVA51022.1"/>
    </source>
</evidence>
<name>A0A381WEY9_9ZZZZ</name>
<dbReference type="EMBL" id="UINC01011582">
    <property type="protein sequence ID" value="SVA51022.1"/>
    <property type="molecule type" value="Genomic_DNA"/>
</dbReference>
<organism evidence="1">
    <name type="scientific">marine metagenome</name>
    <dbReference type="NCBI Taxonomy" id="408172"/>
    <lineage>
        <taxon>unclassified sequences</taxon>
        <taxon>metagenomes</taxon>
        <taxon>ecological metagenomes</taxon>
    </lineage>
</organism>
<dbReference type="AlphaFoldDB" id="A0A381WEY9"/>
<gene>
    <name evidence="1" type="ORF">METZ01_LOCUS103876</name>
</gene>
<proteinExistence type="predicted"/>
<reference evidence="1" key="1">
    <citation type="submission" date="2018-05" db="EMBL/GenBank/DDBJ databases">
        <authorList>
            <person name="Lanie J.A."/>
            <person name="Ng W.-L."/>
            <person name="Kazmierczak K.M."/>
            <person name="Andrzejewski T.M."/>
            <person name="Davidsen T.M."/>
            <person name="Wayne K.J."/>
            <person name="Tettelin H."/>
            <person name="Glass J.I."/>
            <person name="Rusch D."/>
            <person name="Podicherti R."/>
            <person name="Tsui H.-C.T."/>
            <person name="Winkler M.E."/>
        </authorList>
    </citation>
    <scope>NUCLEOTIDE SEQUENCE</scope>
</reference>